<dbReference type="GO" id="GO:0004984">
    <property type="term" value="F:olfactory receptor activity"/>
    <property type="evidence" value="ECO:0007669"/>
    <property type="project" value="InterPro"/>
</dbReference>
<keyword evidence="12" id="KW-1185">Reference proteome</keyword>
<evidence type="ECO:0000256" key="4">
    <source>
        <dbReference type="ARBA" id="ARBA00022692"/>
    </source>
</evidence>
<dbReference type="Pfam" id="PF02949">
    <property type="entry name" value="7tm_6"/>
    <property type="match status" value="1"/>
</dbReference>
<evidence type="ECO:0000256" key="6">
    <source>
        <dbReference type="ARBA" id="ARBA00022989"/>
    </source>
</evidence>
<evidence type="ECO:0000256" key="7">
    <source>
        <dbReference type="ARBA" id="ARBA00023136"/>
    </source>
</evidence>
<keyword evidence="5 10" id="KW-0552">Olfaction</keyword>
<keyword evidence="9 10" id="KW-0807">Transducer</keyword>
<evidence type="ECO:0000256" key="2">
    <source>
        <dbReference type="ARBA" id="ARBA00022475"/>
    </source>
</evidence>
<feature type="transmembrane region" description="Helical" evidence="10">
    <location>
        <begin position="53"/>
        <end position="74"/>
    </location>
</feature>
<name>A0AAN9VUE8_9ORTH</name>
<dbReference type="Proteomes" id="UP001378592">
    <property type="component" value="Unassembled WGS sequence"/>
</dbReference>
<dbReference type="PANTHER" id="PTHR21137">
    <property type="entry name" value="ODORANT RECEPTOR"/>
    <property type="match status" value="1"/>
</dbReference>
<evidence type="ECO:0000256" key="8">
    <source>
        <dbReference type="ARBA" id="ARBA00023170"/>
    </source>
</evidence>
<evidence type="ECO:0000256" key="5">
    <source>
        <dbReference type="ARBA" id="ARBA00022725"/>
    </source>
</evidence>
<reference evidence="11 12" key="1">
    <citation type="submission" date="2024-03" db="EMBL/GenBank/DDBJ databases">
        <title>The genome assembly and annotation of the cricket Gryllus longicercus Weissman &amp; Gray.</title>
        <authorList>
            <person name="Szrajer S."/>
            <person name="Gray D."/>
            <person name="Ylla G."/>
        </authorList>
    </citation>
    <scope>NUCLEOTIDE SEQUENCE [LARGE SCALE GENOMIC DNA]</scope>
    <source>
        <strain evidence="11">DAG 2021-001</strain>
        <tissue evidence="11">Whole body minus gut</tissue>
    </source>
</reference>
<keyword evidence="7 10" id="KW-0472">Membrane</keyword>
<evidence type="ECO:0000313" key="11">
    <source>
        <dbReference type="EMBL" id="KAK7864354.1"/>
    </source>
</evidence>
<dbReference type="InterPro" id="IPR004117">
    <property type="entry name" value="7tm6_olfct_rcpt"/>
</dbReference>
<dbReference type="GO" id="GO:0005886">
    <property type="term" value="C:plasma membrane"/>
    <property type="evidence" value="ECO:0007669"/>
    <property type="project" value="UniProtKB-SubCell"/>
</dbReference>
<keyword evidence="2" id="KW-1003">Cell membrane</keyword>
<dbReference type="PANTHER" id="PTHR21137:SF35">
    <property type="entry name" value="ODORANT RECEPTOR 19A-RELATED"/>
    <property type="match status" value="1"/>
</dbReference>
<comment type="similarity">
    <text evidence="10">Belongs to the insect chemoreceptor superfamily. Heteromeric odorant receptor channel (TC 1.A.69) family.</text>
</comment>
<evidence type="ECO:0000313" key="12">
    <source>
        <dbReference type="Proteomes" id="UP001378592"/>
    </source>
</evidence>
<comment type="caution">
    <text evidence="11">The sequence shown here is derived from an EMBL/GenBank/DDBJ whole genome shotgun (WGS) entry which is preliminary data.</text>
</comment>
<evidence type="ECO:0000256" key="9">
    <source>
        <dbReference type="ARBA" id="ARBA00023224"/>
    </source>
</evidence>
<dbReference type="AlphaFoldDB" id="A0AAN9VUE8"/>
<evidence type="ECO:0000256" key="3">
    <source>
        <dbReference type="ARBA" id="ARBA00022606"/>
    </source>
</evidence>
<evidence type="ECO:0000256" key="1">
    <source>
        <dbReference type="ARBA" id="ARBA00004651"/>
    </source>
</evidence>
<dbReference type="GO" id="GO:0005549">
    <property type="term" value="F:odorant binding"/>
    <property type="evidence" value="ECO:0007669"/>
    <property type="project" value="InterPro"/>
</dbReference>
<keyword evidence="3 10" id="KW-0716">Sensory transduction</keyword>
<dbReference type="GO" id="GO:0007165">
    <property type="term" value="P:signal transduction"/>
    <property type="evidence" value="ECO:0007669"/>
    <property type="project" value="UniProtKB-KW"/>
</dbReference>
<organism evidence="11 12">
    <name type="scientific">Gryllus longicercus</name>
    <dbReference type="NCBI Taxonomy" id="2509291"/>
    <lineage>
        <taxon>Eukaryota</taxon>
        <taxon>Metazoa</taxon>
        <taxon>Ecdysozoa</taxon>
        <taxon>Arthropoda</taxon>
        <taxon>Hexapoda</taxon>
        <taxon>Insecta</taxon>
        <taxon>Pterygota</taxon>
        <taxon>Neoptera</taxon>
        <taxon>Polyneoptera</taxon>
        <taxon>Orthoptera</taxon>
        <taxon>Ensifera</taxon>
        <taxon>Gryllidea</taxon>
        <taxon>Grylloidea</taxon>
        <taxon>Gryllidae</taxon>
        <taxon>Gryllinae</taxon>
        <taxon>Gryllus</taxon>
    </lineage>
</organism>
<feature type="transmembrane region" description="Helical" evidence="10">
    <location>
        <begin position="175"/>
        <end position="207"/>
    </location>
</feature>
<accession>A0AAN9VUE8</accession>
<proteinExistence type="inferred from homology"/>
<gene>
    <name evidence="11" type="ORF">R5R35_007920</name>
</gene>
<keyword evidence="6 10" id="KW-1133">Transmembrane helix</keyword>
<comment type="caution">
    <text evidence="10">Lacks conserved residue(s) required for the propagation of feature annotation.</text>
</comment>
<keyword evidence="8 10" id="KW-0675">Receptor</keyword>
<keyword evidence="4 10" id="KW-0812">Transmembrane</keyword>
<protein>
    <recommendedName>
        <fullName evidence="10">Odorant receptor</fullName>
    </recommendedName>
</protein>
<dbReference type="EMBL" id="JAZDUA010000205">
    <property type="protein sequence ID" value="KAK7864354.1"/>
    <property type="molecule type" value="Genomic_DNA"/>
</dbReference>
<sequence>MPGSSKILKRCDSFSHAEPLEFNLDLQIKAMRVMGLWQDDEIGSGVLCKCYPFYRLFLLGVAITHLTTMAIGTTQYWGDLAQMAMIGSMVLSYIEILDGPERNEIIKECASVTNKMCRAYIVVAIIGGGTWSAEPIVDMAMHKMLHPGEKHEWTLPFMAWFPFDQHTTPMYHLVYLFQASAIIIGCGVTVAADMFFVSLMICTAGYLRLLAKSLEHMYERVRTEHVPAQLPREPEQDNAELREEHVYDFLVACIKHHKSIISFASELEKIISPVMLFQFIATSLEICLAGFQAKLGDMMGPSFFKFLLYTTANVMQTFFYCKFGDDIEFESNKLTSSIYNSKWYDGSEKLKKTLRILLLRSQKPIRMWAGKFYVVSLETFSNLMHHSYSFFTLLSQMHE</sequence>
<evidence type="ECO:0000256" key="10">
    <source>
        <dbReference type="RuleBase" id="RU351113"/>
    </source>
</evidence>
<comment type="subcellular location">
    <subcellularLocation>
        <location evidence="1 10">Cell membrane</location>
        <topology evidence="1 10">Multi-pass membrane protein</topology>
    </subcellularLocation>
</comment>